<dbReference type="Proteomes" id="UP000675379">
    <property type="component" value="Unassembled WGS sequence"/>
</dbReference>
<dbReference type="GO" id="GO:0003677">
    <property type="term" value="F:DNA binding"/>
    <property type="evidence" value="ECO:0007669"/>
    <property type="project" value="UniProtKB-KW"/>
</dbReference>
<protein>
    <submittedName>
        <fullName evidence="6">Winged helix-turn-helix transcriptional regulator</fullName>
    </submittedName>
</protein>
<keyword evidence="1" id="KW-0805">Transcription regulation</keyword>
<dbReference type="SMART" id="SM00418">
    <property type="entry name" value="HTH_ARSR"/>
    <property type="match status" value="1"/>
</dbReference>
<evidence type="ECO:0000259" key="5">
    <source>
        <dbReference type="PROSITE" id="PS50987"/>
    </source>
</evidence>
<keyword evidence="7" id="KW-1185">Reference proteome</keyword>
<organism evidence="6 7">
    <name type="scientific">Proteiniclasticum sediminis</name>
    <dbReference type="NCBI Taxonomy" id="2804028"/>
    <lineage>
        <taxon>Bacteria</taxon>
        <taxon>Bacillati</taxon>
        <taxon>Bacillota</taxon>
        <taxon>Clostridia</taxon>
        <taxon>Eubacteriales</taxon>
        <taxon>Clostridiaceae</taxon>
        <taxon>Proteiniclasticum</taxon>
    </lineage>
</organism>
<reference evidence="6" key="1">
    <citation type="submission" date="2021-04" db="EMBL/GenBank/DDBJ databases">
        <title>Proteiniclasticum sedimins sp. nov., an obligate anaerobic bacterium isolated from anaerobic sludge.</title>
        <authorList>
            <person name="Liu J."/>
        </authorList>
    </citation>
    <scope>NUCLEOTIDE SEQUENCE</scope>
    <source>
        <strain evidence="6">BAD-10</strain>
    </source>
</reference>
<dbReference type="PANTHER" id="PTHR43132">
    <property type="entry name" value="ARSENICAL RESISTANCE OPERON REPRESSOR ARSR-RELATED"/>
    <property type="match status" value="1"/>
</dbReference>
<dbReference type="GO" id="GO:0003700">
    <property type="term" value="F:DNA-binding transcription factor activity"/>
    <property type="evidence" value="ECO:0007669"/>
    <property type="project" value="InterPro"/>
</dbReference>
<dbReference type="PROSITE" id="PS00846">
    <property type="entry name" value="HTH_ARSR_1"/>
    <property type="match status" value="1"/>
</dbReference>
<dbReference type="InterPro" id="IPR051011">
    <property type="entry name" value="Metal_resp_trans_reg"/>
</dbReference>
<dbReference type="PANTHER" id="PTHR43132:SF6">
    <property type="entry name" value="HTH-TYPE TRANSCRIPTIONAL REPRESSOR CZRA"/>
    <property type="match status" value="1"/>
</dbReference>
<keyword evidence="3" id="KW-0804">Transcription</keyword>
<dbReference type="GO" id="GO:0046686">
    <property type="term" value="P:response to cadmium ion"/>
    <property type="evidence" value="ECO:0007669"/>
    <property type="project" value="UniProtKB-KW"/>
</dbReference>
<dbReference type="Pfam" id="PF01022">
    <property type="entry name" value="HTH_5"/>
    <property type="match status" value="1"/>
</dbReference>
<dbReference type="PROSITE" id="PS50987">
    <property type="entry name" value="HTH_ARSR_2"/>
    <property type="match status" value="1"/>
</dbReference>
<proteinExistence type="predicted"/>
<evidence type="ECO:0000256" key="1">
    <source>
        <dbReference type="ARBA" id="ARBA00023015"/>
    </source>
</evidence>
<sequence>MVSKIQPAEKCDCDVIHEAVANKVKEKMPQETTLYDLAELFKVFGDSTRIRILWALDEAEMCVCDIAYVLNMTQSAISHQLRVLKQANLVKNRREGKIVYYSLDDEHVKHIINQGLIHNNEDELIQMNVN</sequence>
<comment type="caution">
    <text evidence="6">The sequence shown here is derived from an EMBL/GenBank/DDBJ whole genome shotgun (WGS) entry which is preliminary data.</text>
</comment>
<evidence type="ECO:0000256" key="3">
    <source>
        <dbReference type="ARBA" id="ARBA00023163"/>
    </source>
</evidence>
<dbReference type="CDD" id="cd00090">
    <property type="entry name" value="HTH_ARSR"/>
    <property type="match status" value="1"/>
</dbReference>
<evidence type="ECO:0000313" key="7">
    <source>
        <dbReference type="Proteomes" id="UP000675379"/>
    </source>
</evidence>
<dbReference type="NCBIfam" id="NF033788">
    <property type="entry name" value="HTH_metalloreg"/>
    <property type="match status" value="1"/>
</dbReference>
<evidence type="ECO:0000256" key="4">
    <source>
        <dbReference type="ARBA" id="ARBA00043263"/>
    </source>
</evidence>
<dbReference type="InterPro" id="IPR018334">
    <property type="entry name" value="ArsR_HTH"/>
</dbReference>
<dbReference type="AlphaFoldDB" id="A0A941CUD2"/>
<keyword evidence="4" id="KW-0105">Cadmium resistance</keyword>
<name>A0A941CUD2_9CLOT</name>
<dbReference type="EMBL" id="JAGSCS010000034">
    <property type="protein sequence ID" value="MBR0577428.1"/>
    <property type="molecule type" value="Genomic_DNA"/>
</dbReference>
<dbReference type="InterPro" id="IPR001845">
    <property type="entry name" value="HTH_ArsR_DNA-bd_dom"/>
</dbReference>
<dbReference type="InterPro" id="IPR011991">
    <property type="entry name" value="ArsR-like_HTH"/>
</dbReference>
<dbReference type="InterPro" id="IPR036390">
    <property type="entry name" value="WH_DNA-bd_sf"/>
</dbReference>
<dbReference type="PRINTS" id="PR00778">
    <property type="entry name" value="HTHARSR"/>
</dbReference>
<dbReference type="SUPFAM" id="SSF46785">
    <property type="entry name" value="Winged helix' DNA-binding domain"/>
    <property type="match status" value="1"/>
</dbReference>
<dbReference type="RefSeq" id="WP_211802821.1">
    <property type="nucleotide sequence ID" value="NZ_JAGSCS010000034.1"/>
</dbReference>
<accession>A0A941CUD2</accession>
<dbReference type="InterPro" id="IPR036388">
    <property type="entry name" value="WH-like_DNA-bd_sf"/>
</dbReference>
<gene>
    <name evidence="6" type="ORF">KCG48_14035</name>
</gene>
<keyword evidence="2" id="KW-0238">DNA-binding</keyword>
<dbReference type="Gene3D" id="1.10.10.10">
    <property type="entry name" value="Winged helix-like DNA-binding domain superfamily/Winged helix DNA-binding domain"/>
    <property type="match status" value="1"/>
</dbReference>
<evidence type="ECO:0000313" key="6">
    <source>
        <dbReference type="EMBL" id="MBR0577428.1"/>
    </source>
</evidence>
<feature type="domain" description="HTH arsR-type" evidence="5">
    <location>
        <begin position="29"/>
        <end position="123"/>
    </location>
</feature>
<evidence type="ECO:0000256" key="2">
    <source>
        <dbReference type="ARBA" id="ARBA00023125"/>
    </source>
</evidence>